<evidence type="ECO:0000313" key="7">
    <source>
        <dbReference type="Proteomes" id="UP000637578"/>
    </source>
</evidence>
<evidence type="ECO:0000259" key="5">
    <source>
        <dbReference type="PROSITE" id="PS51296"/>
    </source>
</evidence>
<dbReference type="PANTHER" id="PTHR21496">
    <property type="entry name" value="FERREDOXIN-RELATED"/>
    <property type="match status" value="1"/>
</dbReference>
<dbReference type="GO" id="GO:0051537">
    <property type="term" value="F:2 iron, 2 sulfur cluster binding"/>
    <property type="evidence" value="ECO:0007669"/>
    <property type="project" value="UniProtKB-KW"/>
</dbReference>
<dbReference type="InterPro" id="IPR036922">
    <property type="entry name" value="Rieske_2Fe-2S_sf"/>
</dbReference>
<dbReference type="GO" id="GO:0004497">
    <property type="term" value="F:monooxygenase activity"/>
    <property type="evidence" value="ECO:0007669"/>
    <property type="project" value="UniProtKB-ARBA"/>
</dbReference>
<dbReference type="SUPFAM" id="SSF50022">
    <property type="entry name" value="ISP domain"/>
    <property type="match status" value="1"/>
</dbReference>
<feature type="domain" description="Rieske" evidence="5">
    <location>
        <begin position="11"/>
        <end position="127"/>
    </location>
</feature>
<protein>
    <submittedName>
        <fullName evidence="6">Ferredoxin</fullName>
    </submittedName>
</protein>
<organism evidence="6 7">
    <name type="scientific">Longimycelium tulufanense</name>
    <dbReference type="NCBI Taxonomy" id="907463"/>
    <lineage>
        <taxon>Bacteria</taxon>
        <taxon>Bacillati</taxon>
        <taxon>Actinomycetota</taxon>
        <taxon>Actinomycetes</taxon>
        <taxon>Pseudonocardiales</taxon>
        <taxon>Pseudonocardiaceae</taxon>
        <taxon>Longimycelium</taxon>
    </lineage>
</organism>
<keyword evidence="7" id="KW-1185">Reference proteome</keyword>
<evidence type="ECO:0000256" key="3">
    <source>
        <dbReference type="ARBA" id="ARBA00023004"/>
    </source>
</evidence>
<dbReference type="GO" id="GO:0016705">
    <property type="term" value="F:oxidoreductase activity, acting on paired donors, with incorporation or reduction of molecular oxygen"/>
    <property type="evidence" value="ECO:0007669"/>
    <property type="project" value="UniProtKB-ARBA"/>
</dbReference>
<dbReference type="PANTHER" id="PTHR21496:SF23">
    <property type="entry name" value="3-PHENYLPROPIONATE_CINNAMIC ACID DIOXYGENASE FERREDOXIN SUBUNIT"/>
    <property type="match status" value="1"/>
</dbReference>
<keyword evidence="1" id="KW-0001">2Fe-2S</keyword>
<dbReference type="GO" id="GO:0046872">
    <property type="term" value="F:metal ion binding"/>
    <property type="evidence" value="ECO:0007669"/>
    <property type="project" value="UniProtKB-KW"/>
</dbReference>
<dbReference type="InterPro" id="IPR017941">
    <property type="entry name" value="Rieske_2Fe-2S"/>
</dbReference>
<comment type="caution">
    <text evidence="6">The sequence shown here is derived from an EMBL/GenBank/DDBJ whole genome shotgun (WGS) entry which is preliminary data.</text>
</comment>
<dbReference type="Gene3D" id="2.102.10.10">
    <property type="entry name" value="Rieske [2Fe-2S] iron-sulphur domain"/>
    <property type="match status" value="1"/>
</dbReference>
<gene>
    <name evidence="6" type="ORF">GCM10012275_34470</name>
</gene>
<evidence type="ECO:0000256" key="1">
    <source>
        <dbReference type="ARBA" id="ARBA00022714"/>
    </source>
</evidence>
<reference evidence="6" key="1">
    <citation type="journal article" date="2014" name="Int. J. Syst. Evol. Microbiol.">
        <title>Complete genome sequence of Corynebacterium casei LMG S-19264T (=DSM 44701T), isolated from a smear-ripened cheese.</title>
        <authorList>
            <consortium name="US DOE Joint Genome Institute (JGI-PGF)"/>
            <person name="Walter F."/>
            <person name="Albersmeier A."/>
            <person name="Kalinowski J."/>
            <person name="Ruckert C."/>
        </authorList>
    </citation>
    <scope>NUCLEOTIDE SEQUENCE</scope>
    <source>
        <strain evidence="6">CGMCC 4.5737</strain>
    </source>
</reference>
<name>A0A8J3FV47_9PSEU</name>
<keyword evidence="2" id="KW-0479">Metal-binding</keyword>
<reference evidence="6" key="2">
    <citation type="submission" date="2020-09" db="EMBL/GenBank/DDBJ databases">
        <authorList>
            <person name="Sun Q."/>
            <person name="Zhou Y."/>
        </authorList>
    </citation>
    <scope>NUCLEOTIDE SEQUENCE</scope>
    <source>
        <strain evidence="6">CGMCC 4.5737</strain>
    </source>
</reference>
<evidence type="ECO:0000313" key="6">
    <source>
        <dbReference type="EMBL" id="GGM60429.1"/>
    </source>
</evidence>
<keyword evidence="4" id="KW-0411">Iron-sulfur</keyword>
<evidence type="ECO:0000256" key="2">
    <source>
        <dbReference type="ARBA" id="ARBA00022723"/>
    </source>
</evidence>
<dbReference type="PROSITE" id="PS51296">
    <property type="entry name" value="RIESKE"/>
    <property type="match status" value="1"/>
</dbReference>
<dbReference type="AlphaFoldDB" id="A0A8J3FV47"/>
<dbReference type="EMBL" id="BMMK01000015">
    <property type="protein sequence ID" value="GGM60429.1"/>
    <property type="molecule type" value="Genomic_DNA"/>
</dbReference>
<proteinExistence type="predicted"/>
<sequence>MKPGSEVSAVQHEIGSSDLVPERGRYIVDIEGTTIGIFRLDGVLYAYENICAHQGGPVCQGRIVPRVRERLDDAKQAIGLTFDETDMHIVCPWHGFEYSITTGIHAGDPSFRLRAFPVEEREGTIYVTC</sequence>
<dbReference type="CDD" id="cd03467">
    <property type="entry name" value="Rieske"/>
    <property type="match status" value="1"/>
</dbReference>
<accession>A0A8J3FV47</accession>
<keyword evidence="3" id="KW-0408">Iron</keyword>
<evidence type="ECO:0000256" key="4">
    <source>
        <dbReference type="ARBA" id="ARBA00023014"/>
    </source>
</evidence>
<dbReference type="Proteomes" id="UP000637578">
    <property type="component" value="Unassembled WGS sequence"/>
</dbReference>
<dbReference type="Pfam" id="PF00355">
    <property type="entry name" value="Rieske"/>
    <property type="match status" value="1"/>
</dbReference>